<proteinExistence type="predicted"/>
<feature type="compositionally biased region" description="Polar residues" evidence="5">
    <location>
        <begin position="261"/>
        <end position="270"/>
    </location>
</feature>
<feature type="region of interest" description="Disordered" evidence="5">
    <location>
        <begin position="1042"/>
        <end position="1064"/>
    </location>
</feature>
<comment type="subcellular location">
    <subcellularLocation>
        <location evidence="1">Cytoplasm</location>
    </subcellularLocation>
</comment>
<keyword evidence="8" id="KW-1185">Reference proteome</keyword>
<feature type="region of interest" description="Disordered" evidence="5">
    <location>
        <begin position="225"/>
        <end position="319"/>
    </location>
</feature>
<evidence type="ECO:0000256" key="2">
    <source>
        <dbReference type="ARBA" id="ARBA00022448"/>
    </source>
</evidence>
<feature type="compositionally biased region" description="Pro residues" evidence="5">
    <location>
        <begin position="274"/>
        <end position="283"/>
    </location>
</feature>
<evidence type="ECO:0000259" key="6">
    <source>
        <dbReference type="PROSITE" id="PS50219"/>
    </source>
</evidence>
<accession>A0A166N356</accession>
<dbReference type="InterPro" id="IPR001180">
    <property type="entry name" value="CNH_dom"/>
</dbReference>
<dbReference type="GO" id="GO:0005737">
    <property type="term" value="C:cytoplasm"/>
    <property type="evidence" value="ECO:0007669"/>
    <property type="project" value="UniProtKB-SubCell"/>
</dbReference>
<keyword evidence="4" id="KW-0653">Protein transport</keyword>
<evidence type="ECO:0000256" key="1">
    <source>
        <dbReference type="ARBA" id="ARBA00004496"/>
    </source>
</evidence>
<dbReference type="PANTHER" id="PTHR12894">
    <property type="entry name" value="CNH DOMAIN CONTAINING"/>
    <property type="match status" value="1"/>
</dbReference>
<dbReference type="GO" id="GO:0006914">
    <property type="term" value="P:autophagy"/>
    <property type="evidence" value="ECO:0007669"/>
    <property type="project" value="TreeGrafter"/>
</dbReference>
<reference evidence="7 8" key="1">
    <citation type="journal article" date="2016" name="Genome Biol. Evol.">
        <title>Divergent and convergent evolution of fungal pathogenicity.</title>
        <authorList>
            <person name="Shang Y."/>
            <person name="Xiao G."/>
            <person name="Zheng P."/>
            <person name="Cen K."/>
            <person name="Zhan S."/>
            <person name="Wang C."/>
        </authorList>
    </citation>
    <scope>NUCLEOTIDE SEQUENCE [LARGE SCALE GENOMIC DNA]</scope>
    <source>
        <strain evidence="7 8">ARSEF 7405</strain>
    </source>
</reference>
<dbReference type="EMBL" id="AZGZ01000034">
    <property type="protein sequence ID" value="KZZ87430.1"/>
    <property type="molecule type" value="Genomic_DNA"/>
</dbReference>
<dbReference type="VEuPathDB" id="FungiDB:AAP_05663"/>
<evidence type="ECO:0000256" key="3">
    <source>
        <dbReference type="ARBA" id="ARBA00022490"/>
    </source>
</evidence>
<dbReference type="GO" id="GO:0015031">
    <property type="term" value="P:protein transport"/>
    <property type="evidence" value="ECO:0007669"/>
    <property type="project" value="UniProtKB-KW"/>
</dbReference>
<feature type="region of interest" description="Disordered" evidence="5">
    <location>
        <begin position="1"/>
        <end position="20"/>
    </location>
</feature>
<dbReference type="GO" id="GO:0034058">
    <property type="term" value="P:endosomal vesicle fusion"/>
    <property type="evidence" value="ECO:0007669"/>
    <property type="project" value="TreeGrafter"/>
</dbReference>
<gene>
    <name evidence="7" type="ORF">AAP_05663</name>
</gene>
<organism evidence="7 8">
    <name type="scientific">Ascosphaera apis ARSEF 7405</name>
    <dbReference type="NCBI Taxonomy" id="392613"/>
    <lineage>
        <taxon>Eukaryota</taxon>
        <taxon>Fungi</taxon>
        <taxon>Dikarya</taxon>
        <taxon>Ascomycota</taxon>
        <taxon>Pezizomycotina</taxon>
        <taxon>Eurotiomycetes</taxon>
        <taxon>Eurotiomycetidae</taxon>
        <taxon>Onygenales</taxon>
        <taxon>Ascosphaeraceae</taxon>
        <taxon>Ascosphaera</taxon>
    </lineage>
</organism>
<dbReference type="InterPro" id="IPR032914">
    <property type="entry name" value="Vam6/VPS39/TRAP1"/>
</dbReference>
<dbReference type="Proteomes" id="UP000242877">
    <property type="component" value="Unassembled WGS sequence"/>
</dbReference>
<evidence type="ECO:0000256" key="4">
    <source>
        <dbReference type="ARBA" id="ARBA00022927"/>
    </source>
</evidence>
<feature type="domain" description="CNH" evidence="6">
    <location>
        <begin position="43"/>
        <end position="417"/>
    </location>
</feature>
<dbReference type="AlphaFoldDB" id="A0A166N356"/>
<keyword evidence="2" id="KW-0813">Transport</keyword>
<evidence type="ECO:0000313" key="7">
    <source>
        <dbReference type="EMBL" id="KZZ87430.1"/>
    </source>
</evidence>
<sequence length="1203" mass="133669">MSLENNGESPRKRRKISPPAETGPYVLRQLIDNVPIATEGAEDAHITCVEFWDGNLYIGTSAGEVLHFVSLPPDPNDASDEPQFMIASRLPIVGSDDGVSQGIQQILLVPASNKACILCNGAVTFYELPELSPTYRGTRVSNCKWIGETTFTEDAQTGDITPVIMIAMSNKIMLVKIGEDPRRIKNIEFPGCLIASRRGSIACVADSHMYSLLELDQREKIPLFSISSSTGGDEPEEASNTSGTDSPALLTPEAHGPQHSRIPSSSSATGASPILPPALPPRPNSTDPSSKYGSSPSQSQDVATKPLPSPPPAKLKPHIISPTTSEFLLLTGTEPDEPGVGMFVNTDGEVVRGTLEFTRYPESIIIDDITEGSQAQASAIDEGGYVLAVLDTEDEDGTHKFIEAQRWNMNPGEGERLKHRLDLPIASDASILGPIGMRHTIDRSQITFWEISDVLRLVRLKISNHNPLLTPDPRTTESIEQYKQENALFDRDVNSTRPNSGDIDWLVQRNEEELTFAQGLSHVDSNILLWSGNRVWRILRNPLALQLENTLRGAEKVQNDQLNVPGAGPQSAWDADAILAFLMSLEDIEPKTESEFLGLGYVKQKASLLLLIDLLWFPTAQTSDMIQATESALIGGNLDPRLVLLFIPPLREEVLRGPQGIWIYNGLAKIAEPYLNPETDGSEKMPEVSVSGDEVLHMIRRYLLSWQKKRGYGSITDETYVFDSVDAALLHLLLDLDGKGITALGLNSSSPIRHELYQVVDHWKGNFERAVKLLERYKRLFVLSRLYQSRKMAKQVLETWRRIVEGEEDAGGELSPDAVDMQLRRYLVKLRDAKLVEDYGIWLASRNPKLAIEVFSDDQSRVKFDPTALIALLKERAPEAVQDYLEHLVFAKKCHQYADDLIAYYLDTVLSVLEASPEARQSLADSYSTYRALQPPKPSYLSFITHNCPPEPWWKSRLRLLQLLGGTTLSQYSSQATKQLTNISYSIPTVLSRIEPFQTVLVSESIILGGRQGKHREALHLLVHGLGDYDTAIRYCLMGSPSSSLSLPSPTPTPTPTSSKDLASSLSSQQHELFSHLLTEFLKISDSEERIDRTANLLERFAPMYDIKEVLPLIPEDWGIHTISGYLVRVLRGLVSEAHETNIQRALSASLYLQTDVERINELEKSDCCFIDEGEGIKSLKERIAEVQGEVENLQIRDEIPIE</sequence>
<dbReference type="PANTHER" id="PTHR12894:SF27">
    <property type="entry name" value="TRANSFORMING GROWTH FACTOR-BETA RECEPTOR-ASSOCIATED PROTEIN 1"/>
    <property type="match status" value="1"/>
</dbReference>
<evidence type="ECO:0000313" key="8">
    <source>
        <dbReference type="Proteomes" id="UP000242877"/>
    </source>
</evidence>
<comment type="caution">
    <text evidence="7">The sequence shown here is derived from an EMBL/GenBank/DDBJ whole genome shotgun (WGS) entry which is preliminary data.</text>
</comment>
<keyword evidence="3" id="KW-0963">Cytoplasm</keyword>
<feature type="compositionally biased region" description="Low complexity" evidence="5">
    <location>
        <begin position="285"/>
        <end position="301"/>
    </location>
</feature>
<evidence type="ECO:0000256" key="5">
    <source>
        <dbReference type="SAM" id="MobiDB-lite"/>
    </source>
</evidence>
<dbReference type="GO" id="GO:0016020">
    <property type="term" value="C:membrane"/>
    <property type="evidence" value="ECO:0007669"/>
    <property type="project" value="TreeGrafter"/>
</dbReference>
<dbReference type="OrthoDB" id="5325112at2759"/>
<dbReference type="PROSITE" id="PS50219">
    <property type="entry name" value="CNH"/>
    <property type="match status" value="1"/>
</dbReference>
<keyword evidence="7" id="KW-0675">Receptor</keyword>
<protein>
    <submittedName>
        <fullName evidence="7">TGF beta receptor associated protein 1</fullName>
    </submittedName>
</protein>
<name>A0A166N356_9EURO</name>